<gene>
    <name evidence="1" type="ORF">BOLC7T46590H</name>
</gene>
<organism evidence="1">
    <name type="scientific">Brassica oleracea</name>
    <name type="common">Wild cabbage</name>
    <dbReference type="NCBI Taxonomy" id="3712"/>
    <lineage>
        <taxon>Eukaryota</taxon>
        <taxon>Viridiplantae</taxon>
        <taxon>Streptophyta</taxon>
        <taxon>Embryophyta</taxon>
        <taxon>Tracheophyta</taxon>
        <taxon>Spermatophyta</taxon>
        <taxon>Magnoliopsida</taxon>
        <taxon>eudicotyledons</taxon>
        <taxon>Gunneridae</taxon>
        <taxon>Pentapetalae</taxon>
        <taxon>rosids</taxon>
        <taxon>malvids</taxon>
        <taxon>Brassicales</taxon>
        <taxon>Brassicaceae</taxon>
        <taxon>Brassiceae</taxon>
        <taxon>Brassica</taxon>
    </lineage>
</organism>
<evidence type="ECO:0000313" key="1">
    <source>
        <dbReference type="EMBL" id="VDD41030.1"/>
    </source>
</evidence>
<evidence type="ECO:0008006" key="2">
    <source>
        <dbReference type="Google" id="ProtNLM"/>
    </source>
</evidence>
<proteinExistence type="predicted"/>
<accession>A0A3P6EM76</accession>
<sequence>MTGVDIGETESFLHGGELPTLIVQSTCHAVHIFVNGQLSVSAFGTRQNRRFTYRGKINLHSGITE</sequence>
<name>A0A3P6EM76_BRAOL</name>
<protein>
    <recommendedName>
        <fullName evidence="2">Galectin</fullName>
    </recommendedName>
</protein>
<dbReference type="EMBL" id="LR031876">
    <property type="protein sequence ID" value="VDD41030.1"/>
    <property type="molecule type" value="Genomic_DNA"/>
</dbReference>
<dbReference type="AlphaFoldDB" id="A0A3P6EM76"/>
<reference evidence="1" key="1">
    <citation type="submission" date="2018-11" db="EMBL/GenBank/DDBJ databases">
        <authorList>
            <consortium name="Genoscope - CEA"/>
            <person name="William W."/>
        </authorList>
    </citation>
    <scope>NUCLEOTIDE SEQUENCE</scope>
</reference>